<evidence type="ECO:0000256" key="5">
    <source>
        <dbReference type="ARBA" id="ARBA00022692"/>
    </source>
</evidence>
<keyword evidence="7 11" id="KW-1133">Transmembrane helix</keyword>
<comment type="subcellular location">
    <subcellularLocation>
        <location evidence="1">Endoplasmic reticulum membrane</location>
        <topology evidence="1">Multi-pass membrane protein</topology>
    </subcellularLocation>
</comment>
<dbReference type="OrthoDB" id="28748at2759"/>
<feature type="compositionally biased region" description="Polar residues" evidence="10">
    <location>
        <begin position="12"/>
        <end position="25"/>
    </location>
</feature>
<keyword evidence="5 11" id="KW-0812">Transmembrane</keyword>
<evidence type="ECO:0000256" key="6">
    <source>
        <dbReference type="ARBA" id="ARBA00022824"/>
    </source>
</evidence>
<gene>
    <name evidence="13" type="ORF">K469DRAFT_730851</name>
</gene>
<dbReference type="AlphaFoldDB" id="A0A6A6EKV1"/>
<feature type="region of interest" description="Disordered" evidence="10">
    <location>
        <begin position="1"/>
        <end position="43"/>
    </location>
</feature>
<evidence type="ECO:0000256" key="1">
    <source>
        <dbReference type="ARBA" id="ARBA00004477"/>
    </source>
</evidence>
<dbReference type="GO" id="GO:0006506">
    <property type="term" value="P:GPI anchor biosynthetic process"/>
    <property type="evidence" value="ECO:0007669"/>
    <property type="project" value="UniProtKB-UniPathway"/>
</dbReference>
<organism evidence="13 14">
    <name type="scientific">Zopfia rhizophila CBS 207.26</name>
    <dbReference type="NCBI Taxonomy" id="1314779"/>
    <lineage>
        <taxon>Eukaryota</taxon>
        <taxon>Fungi</taxon>
        <taxon>Dikarya</taxon>
        <taxon>Ascomycota</taxon>
        <taxon>Pezizomycotina</taxon>
        <taxon>Dothideomycetes</taxon>
        <taxon>Dothideomycetes incertae sedis</taxon>
        <taxon>Zopfiaceae</taxon>
        <taxon>Zopfia</taxon>
    </lineage>
</organism>
<feature type="domain" description="Beta-lactamase-related" evidence="12">
    <location>
        <begin position="604"/>
        <end position="972"/>
    </location>
</feature>
<dbReference type="Proteomes" id="UP000800200">
    <property type="component" value="Unassembled WGS sequence"/>
</dbReference>
<dbReference type="PANTHER" id="PTHR21072">
    <property type="entry name" value="GPI TRANSAMIDASE COMPONENT PIG-S"/>
    <property type="match status" value="1"/>
</dbReference>
<dbReference type="Pfam" id="PF10510">
    <property type="entry name" value="PIG-S"/>
    <property type="match status" value="1"/>
</dbReference>
<evidence type="ECO:0000256" key="9">
    <source>
        <dbReference type="ARBA" id="ARBA00023180"/>
    </source>
</evidence>
<keyword evidence="8 11" id="KW-0472">Membrane</keyword>
<dbReference type="UniPathway" id="UPA00196"/>
<evidence type="ECO:0000256" key="3">
    <source>
        <dbReference type="ARBA" id="ARBA00005316"/>
    </source>
</evidence>
<evidence type="ECO:0000256" key="11">
    <source>
        <dbReference type="SAM" id="Phobius"/>
    </source>
</evidence>
<comment type="similarity">
    <text evidence="3">Belongs to the PIGS family.</text>
</comment>
<comment type="pathway">
    <text evidence="2">Glycolipid biosynthesis; glycosylphosphatidylinositol-anchor biosynthesis.</text>
</comment>
<sequence length="994" mass="108853">MTAPPGGADAYSDSNPNQDESNSPDTAIDAVNARKEPPPETAESLRTRRLVILSFWTVVLLLGMPVWWRTTAIYRADLPLQVMTDWADGKICRPVFPLRIAVETPVLPSQDAQHLIRTTQHALDDLNEFSAHHLRLMLADPLTSNASQEVVNDGQRQGGNDEDIALSIRLIPVESGATPRSELQPYSPSLDVYYAPNQIPPPSSTSSPLATFIANELHKIFAEEQATLAYLLSTTSSAHTAKIKSLSPETAAELERQSTRALKYAPTYHLTFSLFSPTSAPSAWEIESALQQYLSPLLESFSSISDFTVDTQVQLYATFSPSIRQPEFDDSLKAWTLRKEDLSGFINAAEWPLSPSIGIGPTVNFVLYVPDQSHSPLLVKENGGNSWLVPQWGGVLILNPSRSGKESTTPTLLTNDALAPAMHTFSNQLLSLLGLPQTPASLPLRLSTLVRVRAASLFFSASSTLGALARLTKALPSIPIPDTVAKSVDLTTIHLQQACNDLREGRFQSALEHARIAQAEAEKAFFERSMVGQVYFPDEHKVAVYLPLLGPVAVPLVMAALKELKSLDPFHYQASNAFCVLAPDTRVGVETVKAILDGATADSKTGAPGLVFIAVDKSGKTLVEHASGTRSINSKEPMDMDTTFWVASMTKIVTAIAVLQLTEQGKLPLDDPEVVKKYAPEIGQKKVYADGVTPAEQERPVTMRMLLAHTAGFAYAFSDSRLLIQGRPVGIEEYHGDIKDILESPMVNQPGSMWEYGTNIDWAGIILERATGLKLNDYFQKYIFQPLGINDATMFPTKEMRNNLAYMHQRDAQGVLNERNHLYRRAFRAETPEEQDRFFNSGGAGLFAKPKEYIKVMAALLNEGKSPTTGAQILSPDTVKLMWENQIPDQPDFARGGPPPADLTLVNHSPEMYPQEGNPPQGWGLSMFLTIAPGATGRGANTGWWAGLANSFWWVDREKGVAGVIASQVLPFGDPKVIPAWFGVEKAVYDGLEK</sequence>
<evidence type="ECO:0000256" key="7">
    <source>
        <dbReference type="ARBA" id="ARBA00022989"/>
    </source>
</evidence>
<dbReference type="GO" id="GO:0016255">
    <property type="term" value="P:attachment of GPI anchor to protein"/>
    <property type="evidence" value="ECO:0007669"/>
    <property type="project" value="InterPro"/>
</dbReference>
<evidence type="ECO:0000256" key="10">
    <source>
        <dbReference type="SAM" id="MobiDB-lite"/>
    </source>
</evidence>
<name>A0A6A6EKV1_9PEZI</name>
<evidence type="ECO:0000313" key="14">
    <source>
        <dbReference type="Proteomes" id="UP000800200"/>
    </source>
</evidence>
<protein>
    <submittedName>
        <fullName evidence="13">Beta-lactamase/transpeptidase-like protein</fullName>
    </submittedName>
</protein>
<accession>A0A6A6EKV1</accession>
<keyword evidence="14" id="KW-1185">Reference proteome</keyword>
<keyword evidence="4" id="KW-0337">GPI-anchor biosynthesis</keyword>
<dbReference type="InterPro" id="IPR012338">
    <property type="entry name" value="Beta-lactam/transpept-like"/>
</dbReference>
<evidence type="ECO:0000256" key="2">
    <source>
        <dbReference type="ARBA" id="ARBA00004687"/>
    </source>
</evidence>
<evidence type="ECO:0000313" key="13">
    <source>
        <dbReference type="EMBL" id="KAF2192234.1"/>
    </source>
</evidence>
<feature type="transmembrane region" description="Helical" evidence="11">
    <location>
        <begin position="50"/>
        <end position="68"/>
    </location>
</feature>
<reference evidence="13" key="1">
    <citation type="journal article" date="2020" name="Stud. Mycol.">
        <title>101 Dothideomycetes genomes: a test case for predicting lifestyles and emergence of pathogens.</title>
        <authorList>
            <person name="Haridas S."/>
            <person name="Albert R."/>
            <person name="Binder M."/>
            <person name="Bloem J."/>
            <person name="Labutti K."/>
            <person name="Salamov A."/>
            <person name="Andreopoulos B."/>
            <person name="Baker S."/>
            <person name="Barry K."/>
            <person name="Bills G."/>
            <person name="Bluhm B."/>
            <person name="Cannon C."/>
            <person name="Castanera R."/>
            <person name="Culley D."/>
            <person name="Daum C."/>
            <person name="Ezra D."/>
            <person name="Gonzalez J."/>
            <person name="Henrissat B."/>
            <person name="Kuo A."/>
            <person name="Liang C."/>
            <person name="Lipzen A."/>
            <person name="Lutzoni F."/>
            <person name="Magnuson J."/>
            <person name="Mondo S."/>
            <person name="Nolan M."/>
            <person name="Ohm R."/>
            <person name="Pangilinan J."/>
            <person name="Park H.-J."/>
            <person name="Ramirez L."/>
            <person name="Alfaro M."/>
            <person name="Sun H."/>
            <person name="Tritt A."/>
            <person name="Yoshinaga Y."/>
            <person name="Zwiers L.-H."/>
            <person name="Turgeon B."/>
            <person name="Goodwin S."/>
            <person name="Spatafora J."/>
            <person name="Crous P."/>
            <person name="Grigoriev I."/>
        </authorList>
    </citation>
    <scope>NUCLEOTIDE SEQUENCE</scope>
    <source>
        <strain evidence="13">CBS 207.26</strain>
    </source>
</reference>
<dbReference type="Pfam" id="PF00144">
    <property type="entry name" value="Beta-lactamase"/>
    <property type="match status" value="1"/>
</dbReference>
<evidence type="ECO:0000259" key="12">
    <source>
        <dbReference type="Pfam" id="PF00144"/>
    </source>
</evidence>
<proteinExistence type="inferred from homology"/>
<keyword evidence="6" id="KW-0256">Endoplasmic reticulum</keyword>
<dbReference type="SUPFAM" id="SSF56601">
    <property type="entry name" value="beta-lactamase/transpeptidase-like"/>
    <property type="match status" value="1"/>
</dbReference>
<dbReference type="InterPro" id="IPR001466">
    <property type="entry name" value="Beta-lactam-related"/>
</dbReference>
<dbReference type="PANTHER" id="PTHR21072:SF13">
    <property type="entry name" value="GPI TRANSAMIDASE COMPONENT PIG-S"/>
    <property type="match status" value="1"/>
</dbReference>
<dbReference type="GO" id="GO:0042765">
    <property type="term" value="C:GPI-anchor transamidase complex"/>
    <property type="evidence" value="ECO:0007669"/>
    <property type="project" value="InterPro"/>
</dbReference>
<dbReference type="Gene3D" id="3.40.710.10">
    <property type="entry name" value="DD-peptidase/beta-lactamase superfamily"/>
    <property type="match status" value="1"/>
</dbReference>
<evidence type="ECO:0000256" key="8">
    <source>
        <dbReference type="ARBA" id="ARBA00023136"/>
    </source>
</evidence>
<keyword evidence="9" id="KW-0325">Glycoprotein</keyword>
<evidence type="ECO:0000256" key="4">
    <source>
        <dbReference type="ARBA" id="ARBA00022502"/>
    </source>
</evidence>
<feature type="compositionally biased region" description="Basic and acidic residues" evidence="10">
    <location>
        <begin position="32"/>
        <end position="43"/>
    </location>
</feature>
<dbReference type="EMBL" id="ML994615">
    <property type="protein sequence ID" value="KAF2192234.1"/>
    <property type="molecule type" value="Genomic_DNA"/>
</dbReference>
<dbReference type="InterPro" id="IPR019540">
    <property type="entry name" value="PtdIno-glycan_biosynth_class_S"/>
</dbReference>